<organism evidence="1 2">
    <name type="scientific">Sphingomonas carotinifaciens</name>
    <dbReference type="NCBI Taxonomy" id="1166323"/>
    <lineage>
        <taxon>Bacteria</taxon>
        <taxon>Pseudomonadati</taxon>
        <taxon>Pseudomonadota</taxon>
        <taxon>Alphaproteobacteria</taxon>
        <taxon>Sphingomonadales</taxon>
        <taxon>Sphingomonadaceae</taxon>
        <taxon>Sphingomonas</taxon>
    </lineage>
</organism>
<evidence type="ECO:0000313" key="1">
    <source>
        <dbReference type="EMBL" id="SDF06960.1"/>
    </source>
</evidence>
<name>A0A1G7I2I0_9SPHN</name>
<protein>
    <submittedName>
        <fullName evidence="1">Uncharacterized protein</fullName>
    </submittedName>
</protein>
<dbReference type="RefSeq" id="WP_162843993.1">
    <property type="nucleotide sequence ID" value="NZ_CP178397.1"/>
</dbReference>
<reference evidence="1 2" key="1">
    <citation type="submission" date="2016-10" db="EMBL/GenBank/DDBJ databases">
        <authorList>
            <person name="Varghese N."/>
            <person name="Submissions S."/>
        </authorList>
    </citation>
    <scope>NUCLEOTIDE SEQUENCE [LARGE SCALE GENOMIC DNA]</scope>
    <source>
        <strain evidence="1 2">S7-754</strain>
    </source>
</reference>
<dbReference type="EMBL" id="FNBI01000002">
    <property type="protein sequence ID" value="SDF06960.1"/>
    <property type="molecule type" value="Genomic_DNA"/>
</dbReference>
<proteinExistence type="predicted"/>
<evidence type="ECO:0000313" key="2">
    <source>
        <dbReference type="Proteomes" id="UP000323502"/>
    </source>
</evidence>
<keyword evidence="2" id="KW-1185">Reference proteome</keyword>
<accession>A0A1G7I2I0</accession>
<gene>
    <name evidence="1" type="ORF">SAMN05216557_10294</name>
</gene>
<sequence>MTTSSSRPPAAGGVLIALGAIIGTAIGLPFGETTLGFLAGLALGIAAALVIWRRDRRR</sequence>
<dbReference type="Proteomes" id="UP000323502">
    <property type="component" value="Unassembled WGS sequence"/>
</dbReference>
<dbReference type="AlphaFoldDB" id="A0A1G7I2I0"/>